<dbReference type="InterPro" id="IPR007428">
    <property type="entry name" value="MlaA"/>
</dbReference>
<feature type="signal peptide" evidence="3">
    <location>
        <begin position="1"/>
        <end position="20"/>
    </location>
</feature>
<organism evidence="4 5">
    <name type="scientific">Roseateles flavus</name>
    <dbReference type="NCBI Taxonomy" id="3149041"/>
    <lineage>
        <taxon>Bacteria</taxon>
        <taxon>Pseudomonadati</taxon>
        <taxon>Pseudomonadota</taxon>
        <taxon>Betaproteobacteria</taxon>
        <taxon>Burkholderiales</taxon>
        <taxon>Sphaerotilaceae</taxon>
        <taxon>Roseateles</taxon>
    </lineage>
</organism>
<dbReference type="PANTHER" id="PTHR30035:SF3">
    <property type="entry name" value="INTERMEMBRANE PHOSPHOLIPID TRANSPORT SYSTEM LIPOPROTEIN MLAA"/>
    <property type="match status" value="1"/>
</dbReference>
<evidence type="ECO:0000256" key="2">
    <source>
        <dbReference type="ARBA" id="ARBA00022729"/>
    </source>
</evidence>
<dbReference type="Proteomes" id="UP001462640">
    <property type="component" value="Unassembled WGS sequence"/>
</dbReference>
<feature type="chain" id="PRO_5046317538" evidence="3">
    <location>
        <begin position="21"/>
        <end position="231"/>
    </location>
</feature>
<evidence type="ECO:0000313" key="5">
    <source>
        <dbReference type="Proteomes" id="UP001462640"/>
    </source>
</evidence>
<keyword evidence="5" id="KW-1185">Reference proteome</keyword>
<evidence type="ECO:0000313" key="4">
    <source>
        <dbReference type="EMBL" id="MEO3711310.1"/>
    </source>
</evidence>
<proteinExistence type="inferred from homology"/>
<evidence type="ECO:0000256" key="3">
    <source>
        <dbReference type="SAM" id="SignalP"/>
    </source>
</evidence>
<protein>
    <submittedName>
        <fullName evidence="4">VacJ family lipoprotein</fullName>
    </submittedName>
</protein>
<sequence>MPLNKLLLAACVLASGCATQFNPDPLELLNRKTFALNEGLDKAVLKPAAQAYKNHVPAPIRTGVSNVLSNLGEPWSGVNLILQGRLKEGLSDFGRFGTNTTVGLLGVMDVATGWGMPGHGESFNGTLRTWGVGGGAYLVLPLLGPADLRGLAAFPVDRMGSVQSQIDSSGASAALTATEVLDKRTSLLEVTRMIDELALDKYVFVRDAYLQRRAAQKSDADERNDSHNGSR</sequence>
<dbReference type="PROSITE" id="PS51257">
    <property type="entry name" value="PROKAR_LIPOPROTEIN"/>
    <property type="match status" value="1"/>
</dbReference>
<name>A0ABV0G8C7_9BURK</name>
<keyword evidence="4" id="KW-0449">Lipoprotein</keyword>
<dbReference type="PRINTS" id="PR01805">
    <property type="entry name" value="VACJLIPOPROT"/>
</dbReference>
<gene>
    <name evidence="4" type="ORF">ABDJ40_00860</name>
</gene>
<dbReference type="PANTHER" id="PTHR30035">
    <property type="entry name" value="LIPOPROTEIN VACJ-RELATED"/>
    <property type="match status" value="1"/>
</dbReference>
<comment type="caution">
    <text evidence="4">The sequence shown here is derived from an EMBL/GenBank/DDBJ whole genome shotgun (WGS) entry which is preliminary data.</text>
</comment>
<dbReference type="EMBL" id="JBDPZC010000001">
    <property type="protein sequence ID" value="MEO3711310.1"/>
    <property type="molecule type" value="Genomic_DNA"/>
</dbReference>
<evidence type="ECO:0000256" key="1">
    <source>
        <dbReference type="ARBA" id="ARBA00010634"/>
    </source>
</evidence>
<keyword evidence="2 3" id="KW-0732">Signal</keyword>
<comment type="similarity">
    <text evidence="1">Belongs to the MlaA family.</text>
</comment>
<accession>A0ABV0G8C7</accession>
<reference evidence="4 5" key="1">
    <citation type="submission" date="2024-05" db="EMBL/GenBank/DDBJ databases">
        <title>Roseateles sp. 2.12 16S ribosomal RNA gene Genome sequencing and assembly.</title>
        <authorList>
            <person name="Woo H."/>
        </authorList>
    </citation>
    <scope>NUCLEOTIDE SEQUENCE [LARGE SCALE GENOMIC DNA]</scope>
    <source>
        <strain evidence="4 5">2.12</strain>
    </source>
</reference>
<dbReference type="RefSeq" id="WP_347604841.1">
    <property type="nucleotide sequence ID" value="NZ_JBDPZC010000001.1"/>
</dbReference>
<dbReference type="Pfam" id="PF04333">
    <property type="entry name" value="MlaA"/>
    <property type="match status" value="1"/>
</dbReference>